<comment type="caution">
    <text evidence="2">The sequence shown here is derived from an EMBL/GenBank/DDBJ whole genome shotgun (WGS) entry which is preliminary data.</text>
</comment>
<evidence type="ECO:0000313" key="2">
    <source>
        <dbReference type="EMBL" id="PNY07463.1"/>
    </source>
</evidence>
<name>A0A2K3NWS2_TRIPR</name>
<organism evidence="2 3">
    <name type="scientific">Trifolium pratense</name>
    <name type="common">Red clover</name>
    <dbReference type="NCBI Taxonomy" id="57577"/>
    <lineage>
        <taxon>Eukaryota</taxon>
        <taxon>Viridiplantae</taxon>
        <taxon>Streptophyta</taxon>
        <taxon>Embryophyta</taxon>
        <taxon>Tracheophyta</taxon>
        <taxon>Spermatophyta</taxon>
        <taxon>Magnoliopsida</taxon>
        <taxon>eudicotyledons</taxon>
        <taxon>Gunneridae</taxon>
        <taxon>Pentapetalae</taxon>
        <taxon>rosids</taxon>
        <taxon>fabids</taxon>
        <taxon>Fabales</taxon>
        <taxon>Fabaceae</taxon>
        <taxon>Papilionoideae</taxon>
        <taxon>50 kb inversion clade</taxon>
        <taxon>NPAAA clade</taxon>
        <taxon>Hologalegina</taxon>
        <taxon>IRL clade</taxon>
        <taxon>Trifolieae</taxon>
        <taxon>Trifolium</taxon>
    </lineage>
</organism>
<gene>
    <name evidence="2" type="ORF">L195_g003960</name>
</gene>
<protein>
    <recommendedName>
        <fullName evidence="1">RNase H type-1 domain-containing protein</fullName>
    </recommendedName>
</protein>
<feature type="domain" description="RNase H type-1" evidence="1">
    <location>
        <begin position="269"/>
        <end position="333"/>
    </location>
</feature>
<dbReference type="STRING" id="57577.A0A2K3NWS2"/>
<evidence type="ECO:0000259" key="1">
    <source>
        <dbReference type="Pfam" id="PF13456"/>
    </source>
</evidence>
<dbReference type="AlphaFoldDB" id="A0A2K3NWS2"/>
<reference evidence="2 3" key="1">
    <citation type="journal article" date="2014" name="Am. J. Bot.">
        <title>Genome assembly and annotation for red clover (Trifolium pratense; Fabaceae).</title>
        <authorList>
            <person name="Istvanek J."/>
            <person name="Jaros M."/>
            <person name="Krenek A."/>
            <person name="Repkova J."/>
        </authorList>
    </citation>
    <scope>NUCLEOTIDE SEQUENCE [LARGE SCALE GENOMIC DNA]</scope>
    <source>
        <strain evidence="3">cv. Tatra</strain>
        <tissue evidence="2">Young leaves</tissue>
    </source>
</reference>
<dbReference type="EMBL" id="ASHM01001898">
    <property type="protein sequence ID" value="PNY07463.1"/>
    <property type="molecule type" value="Genomic_DNA"/>
</dbReference>
<accession>A0A2K3NWS2</accession>
<sequence>MSNNWSIGVPITGKAPKLRDYQYLIDQVSSKLTSWKAKHLSFAGRITLAKAVFESIPVYPMMNASIPKSCLNDIQKIQRGFIWGDEIDKHKFHAVRWEIVTMPKEFGGLGLRYMHTMNVACLMKFGWDLRSGTDALWCRVLRGKYEWGTESIDEHQYWSIGNGLSAGAWNTRWLHDGVRIDEVVDDIPEERRHDRVRDLIDDEGLWSEEKIAWLPAPIRENIKAVLPPAADMGSDRRLWPGNNRGEFTVSSAYKLLKKDDIADGILTEGWNMIWKLQIHERSVINSIKNEDGGNAMGFRLIQRIKQLLELNWDINISHNYRETNRCADELAELAFTLKDDLQFYHVCPKFIKGWFDDHVSGVTTPRLVY</sequence>
<reference evidence="2 3" key="2">
    <citation type="journal article" date="2017" name="Front. Plant Sci.">
        <title>Gene Classification and Mining of Molecular Markers Useful in Red Clover (Trifolium pratense) Breeding.</title>
        <authorList>
            <person name="Istvanek J."/>
            <person name="Dluhosova J."/>
            <person name="Dluhos P."/>
            <person name="Patkova L."/>
            <person name="Nedelnik J."/>
            <person name="Repkova J."/>
        </authorList>
    </citation>
    <scope>NUCLEOTIDE SEQUENCE [LARGE SCALE GENOMIC DNA]</scope>
    <source>
        <strain evidence="3">cv. Tatra</strain>
        <tissue evidence="2">Young leaves</tissue>
    </source>
</reference>
<dbReference type="GO" id="GO:0004523">
    <property type="term" value="F:RNA-DNA hybrid ribonuclease activity"/>
    <property type="evidence" value="ECO:0007669"/>
    <property type="project" value="InterPro"/>
</dbReference>
<dbReference type="Proteomes" id="UP000236291">
    <property type="component" value="Unassembled WGS sequence"/>
</dbReference>
<feature type="non-terminal residue" evidence="2">
    <location>
        <position position="369"/>
    </location>
</feature>
<evidence type="ECO:0000313" key="3">
    <source>
        <dbReference type="Proteomes" id="UP000236291"/>
    </source>
</evidence>
<dbReference type="PANTHER" id="PTHR33116">
    <property type="entry name" value="REVERSE TRANSCRIPTASE ZINC-BINDING DOMAIN-CONTAINING PROTEIN-RELATED-RELATED"/>
    <property type="match status" value="1"/>
</dbReference>
<dbReference type="InterPro" id="IPR002156">
    <property type="entry name" value="RNaseH_domain"/>
</dbReference>
<dbReference type="Pfam" id="PF13456">
    <property type="entry name" value="RVT_3"/>
    <property type="match status" value="1"/>
</dbReference>
<dbReference type="CDD" id="cd06222">
    <property type="entry name" value="RNase_H_like"/>
    <property type="match status" value="1"/>
</dbReference>
<proteinExistence type="predicted"/>
<dbReference type="GO" id="GO:0003676">
    <property type="term" value="F:nucleic acid binding"/>
    <property type="evidence" value="ECO:0007669"/>
    <property type="project" value="InterPro"/>
</dbReference>
<dbReference type="InterPro" id="IPR044730">
    <property type="entry name" value="RNase_H-like_dom_plant"/>
</dbReference>
<dbReference type="PANTHER" id="PTHR33116:SF78">
    <property type="entry name" value="OS12G0587133 PROTEIN"/>
    <property type="match status" value="1"/>
</dbReference>